<proteinExistence type="predicted"/>
<name>A0A494YTA6_9BACI</name>
<keyword evidence="1" id="KW-0472">Membrane</keyword>
<reference evidence="2 3" key="1">
    <citation type="journal article" date="2015" name="Antonie Van Leeuwenhoek">
        <title>Oceanobacillus bengalensis sp. nov., a bacterium isolated from seawater of the Bay of Bengal.</title>
        <authorList>
            <person name="Yongchang O."/>
            <person name="Xiang W."/>
            <person name="Wang G."/>
        </authorList>
    </citation>
    <scope>NUCLEOTIDE SEQUENCE [LARGE SCALE GENOMIC DNA]</scope>
    <source>
        <strain evidence="2 3">MCCC 1K00260</strain>
    </source>
</reference>
<evidence type="ECO:0000313" key="3">
    <source>
        <dbReference type="Proteomes" id="UP000281813"/>
    </source>
</evidence>
<feature type="transmembrane region" description="Helical" evidence="1">
    <location>
        <begin position="42"/>
        <end position="60"/>
    </location>
</feature>
<dbReference type="Proteomes" id="UP000281813">
    <property type="component" value="Unassembled WGS sequence"/>
</dbReference>
<keyword evidence="3" id="KW-1185">Reference proteome</keyword>
<evidence type="ECO:0000256" key="1">
    <source>
        <dbReference type="SAM" id="Phobius"/>
    </source>
</evidence>
<sequence>MTAQIVVMNTGGIALASDSAVTIRGKKVYNSADKLFGFTDDHTIGVMIQYYFLFLYLYLIKTDCWNI</sequence>
<keyword evidence="1" id="KW-0812">Transmembrane</keyword>
<keyword evidence="1" id="KW-1133">Transmembrane helix</keyword>
<comment type="caution">
    <text evidence="2">The sequence shown here is derived from an EMBL/GenBank/DDBJ whole genome shotgun (WGS) entry which is preliminary data.</text>
</comment>
<accession>A0A494YTA6</accession>
<dbReference type="RefSeq" id="WP_121133752.1">
    <property type="nucleotide sequence ID" value="NZ_JBHUFK010000032.1"/>
</dbReference>
<dbReference type="OrthoDB" id="978985at2"/>
<protein>
    <submittedName>
        <fullName evidence="2">Uncharacterized protein</fullName>
    </submittedName>
</protein>
<gene>
    <name evidence="2" type="ORF">D8M05_16425</name>
</gene>
<dbReference type="EMBL" id="RBZO01000032">
    <property type="protein sequence ID" value="RKQ13353.1"/>
    <property type="molecule type" value="Genomic_DNA"/>
</dbReference>
<dbReference type="AlphaFoldDB" id="A0A494YTA6"/>
<evidence type="ECO:0000313" key="2">
    <source>
        <dbReference type="EMBL" id="RKQ13353.1"/>
    </source>
</evidence>
<organism evidence="2 3">
    <name type="scientific">Oceanobacillus bengalensis</name>
    <dbReference type="NCBI Taxonomy" id="1435466"/>
    <lineage>
        <taxon>Bacteria</taxon>
        <taxon>Bacillati</taxon>
        <taxon>Bacillota</taxon>
        <taxon>Bacilli</taxon>
        <taxon>Bacillales</taxon>
        <taxon>Bacillaceae</taxon>
        <taxon>Oceanobacillus</taxon>
    </lineage>
</organism>